<dbReference type="Proteomes" id="UP000326671">
    <property type="component" value="Unassembled WGS sequence"/>
</dbReference>
<name>A0A5J5GXI0_9BACI</name>
<comment type="caution">
    <text evidence="1">The sequence shown here is derived from an EMBL/GenBank/DDBJ whole genome shotgun (WGS) entry which is preliminary data.</text>
</comment>
<protein>
    <submittedName>
        <fullName evidence="1">Uncharacterized protein</fullName>
    </submittedName>
</protein>
<sequence>MTNQDTKRYLPEEVPDNLFTQNRLNQMGLTPTSEHVAFVIYPEQKREYKLFDVSNTRKRKISS</sequence>
<evidence type="ECO:0000313" key="1">
    <source>
        <dbReference type="EMBL" id="KAA9012283.1"/>
    </source>
</evidence>
<evidence type="ECO:0000313" key="2">
    <source>
        <dbReference type="Proteomes" id="UP000326671"/>
    </source>
</evidence>
<organism evidence="1 2">
    <name type="scientific">Niallia endozanthoxylica</name>
    <dbReference type="NCBI Taxonomy" id="2036016"/>
    <lineage>
        <taxon>Bacteria</taxon>
        <taxon>Bacillati</taxon>
        <taxon>Bacillota</taxon>
        <taxon>Bacilli</taxon>
        <taxon>Bacillales</taxon>
        <taxon>Bacillaceae</taxon>
        <taxon>Niallia</taxon>
    </lineage>
</organism>
<dbReference type="AlphaFoldDB" id="A0A5J5GXI0"/>
<gene>
    <name evidence="1" type="ORF">F4V44_25825</name>
</gene>
<dbReference type="OrthoDB" id="2662786at2"/>
<reference evidence="1 2" key="1">
    <citation type="submission" date="2019-09" db="EMBL/GenBank/DDBJ databases">
        <title>Whole genome sequences of isolates from the Mars Exploration Rovers.</title>
        <authorList>
            <person name="Seuylemezian A."/>
            <person name="Vaishampayan P."/>
        </authorList>
    </citation>
    <scope>NUCLEOTIDE SEQUENCE [LARGE SCALE GENOMIC DNA]</scope>
    <source>
        <strain evidence="1 2">MER_TA_151</strain>
    </source>
</reference>
<dbReference type="RefSeq" id="WP_150442851.1">
    <property type="nucleotide sequence ID" value="NZ_VYKL01000062.1"/>
</dbReference>
<accession>A0A5J5GXI0</accession>
<keyword evidence="2" id="KW-1185">Reference proteome</keyword>
<proteinExistence type="predicted"/>
<dbReference type="EMBL" id="VYKL01000062">
    <property type="protein sequence ID" value="KAA9012283.1"/>
    <property type="molecule type" value="Genomic_DNA"/>
</dbReference>